<sequence length="314" mass="33383">MCLRDPRKAFEAKLLELGKDNEAIVAISCDSASGGGLGAFFQAYPNRSVEVGISEQTAVGISAAMARQGFIPVVVAIDPFLTMRAYEQIRDDVGYMHTNVKLVASGGGLAYSTLGSTHMALEDVALMRTVPNLVVLCPGDADEVEFCLEEAIKIDGPVFIRMPRQAKEPPAKRTQRKMELGRGEVLVDGGVAAALFTYGPSTAEAVEAAEILREQGVSMSVINFTTLKPLDEELIRHYASSAKKVFVLEEHAPNGGLGSAVADVLARSGISVPLKVFCVPEGAKQTGPYEALLNYYGISGSAVARRVMSVLSGD</sequence>
<accession>A0A0S2W8L1</accession>
<dbReference type="InterPro" id="IPR005475">
    <property type="entry name" value="Transketolase-like_Pyr-bd"/>
</dbReference>
<dbReference type="SMART" id="SM00861">
    <property type="entry name" value="Transket_pyr"/>
    <property type="match status" value="1"/>
</dbReference>
<keyword evidence="6" id="KW-1185">Reference proteome</keyword>
<dbReference type="Gene3D" id="3.40.50.920">
    <property type="match status" value="1"/>
</dbReference>
<dbReference type="InterPro" id="IPR029061">
    <property type="entry name" value="THDP-binding"/>
</dbReference>
<reference evidence="5 6" key="1">
    <citation type="journal article" date="2015" name="Nat. Commun.">
        <title>Production of butyrate from lysine and the Amadori product fructoselysine by a human gut commensal.</title>
        <authorList>
            <person name="Bui T.P."/>
            <person name="Ritari J."/>
            <person name="Boeren S."/>
            <person name="de Waard P."/>
            <person name="Plugge C.M."/>
            <person name="de Vos W.M."/>
        </authorList>
    </citation>
    <scope>NUCLEOTIDE SEQUENCE [LARGE SCALE GENOMIC DNA]</scope>
    <source>
        <strain evidence="5 6">AF211</strain>
    </source>
</reference>
<dbReference type="FunFam" id="3.40.50.970:FF:000129">
    <property type="entry name" value="Transketolase"/>
    <property type="match status" value="1"/>
</dbReference>
<feature type="domain" description="Transketolase-like pyrimidine-binding" evidence="4">
    <location>
        <begin position="4"/>
        <end position="170"/>
    </location>
</feature>
<evidence type="ECO:0000259" key="4">
    <source>
        <dbReference type="SMART" id="SM00861"/>
    </source>
</evidence>
<reference evidence="6" key="2">
    <citation type="submission" date="2015-04" db="EMBL/GenBank/DDBJ databases">
        <title>A butyrogenic pathway from the amino acid lysine in a human gut commensal.</title>
        <authorList>
            <person name="de Vos W.M."/>
            <person name="Bui N.T.P."/>
            <person name="Plugge C.M."/>
            <person name="Ritari J."/>
        </authorList>
    </citation>
    <scope>NUCLEOTIDE SEQUENCE [LARGE SCALE GENOMIC DNA]</scope>
    <source>
        <strain evidence="6">AF211</strain>
    </source>
</reference>
<evidence type="ECO:0000313" key="6">
    <source>
        <dbReference type="Proteomes" id="UP000064844"/>
    </source>
</evidence>
<dbReference type="Pfam" id="PF02780">
    <property type="entry name" value="Transketolase_C"/>
    <property type="match status" value="1"/>
</dbReference>
<evidence type="ECO:0000256" key="3">
    <source>
        <dbReference type="ARBA" id="ARBA00023052"/>
    </source>
</evidence>
<dbReference type="PANTHER" id="PTHR43825:SF5">
    <property type="entry name" value="HYPOTHETICAL TRANSKETOLASE FAMILY PROTEIN"/>
    <property type="match status" value="1"/>
</dbReference>
<dbReference type="PANTHER" id="PTHR43825">
    <property type="entry name" value="PYRUVATE DEHYDROGENASE E1 COMPONENT"/>
    <property type="match status" value="1"/>
</dbReference>
<dbReference type="EC" id="2.2.1.1" evidence="5"/>
<dbReference type="SUPFAM" id="SSF52518">
    <property type="entry name" value="Thiamin diphosphate-binding fold (THDP-binding)"/>
    <property type="match status" value="1"/>
</dbReference>
<dbReference type="Gene3D" id="3.40.50.970">
    <property type="match status" value="1"/>
</dbReference>
<dbReference type="CDD" id="cd07033">
    <property type="entry name" value="TPP_PYR_DXS_TK_like"/>
    <property type="match status" value="1"/>
</dbReference>
<dbReference type="RefSeq" id="WP_033118302.1">
    <property type="nucleotide sequence ID" value="NZ_CP011307.1"/>
</dbReference>
<dbReference type="KEGG" id="ibu:IB211_03325c"/>
<dbReference type="STRING" id="1297617.IB211_03325c"/>
<keyword evidence="3" id="KW-0786">Thiamine pyrophosphate</keyword>
<proteinExistence type="inferred from homology"/>
<dbReference type="eggNOG" id="COG3958">
    <property type="taxonomic scope" value="Bacteria"/>
</dbReference>
<evidence type="ECO:0000256" key="2">
    <source>
        <dbReference type="ARBA" id="ARBA00007131"/>
    </source>
</evidence>
<dbReference type="GO" id="GO:0004802">
    <property type="term" value="F:transketolase activity"/>
    <property type="evidence" value="ECO:0007669"/>
    <property type="project" value="UniProtKB-EC"/>
</dbReference>
<dbReference type="Pfam" id="PF02779">
    <property type="entry name" value="Transket_pyr"/>
    <property type="match status" value="1"/>
</dbReference>
<gene>
    <name evidence="5" type="ORF">IB211_03325c</name>
</gene>
<name>A0A0S2W8L1_9FIRM</name>
<dbReference type="InterPro" id="IPR033248">
    <property type="entry name" value="Transketolase_C"/>
</dbReference>
<dbReference type="SUPFAM" id="SSF52922">
    <property type="entry name" value="TK C-terminal domain-like"/>
    <property type="match status" value="1"/>
</dbReference>
<evidence type="ECO:0000313" key="5">
    <source>
        <dbReference type="EMBL" id="ALP95713.1"/>
    </source>
</evidence>
<keyword evidence="5" id="KW-0808">Transferase</keyword>
<organism evidence="5 6">
    <name type="scientific">Intestinimonas butyriciproducens</name>
    <dbReference type="NCBI Taxonomy" id="1297617"/>
    <lineage>
        <taxon>Bacteria</taxon>
        <taxon>Bacillati</taxon>
        <taxon>Bacillota</taxon>
        <taxon>Clostridia</taxon>
        <taxon>Eubacteriales</taxon>
        <taxon>Intestinimonas</taxon>
    </lineage>
</organism>
<dbReference type="EMBL" id="CP011307">
    <property type="protein sequence ID" value="ALP95713.1"/>
    <property type="molecule type" value="Genomic_DNA"/>
</dbReference>
<dbReference type="InterPro" id="IPR051157">
    <property type="entry name" value="PDH/Transketolase"/>
</dbReference>
<comment type="similarity">
    <text evidence="2">Belongs to the transketolase family.</text>
</comment>
<dbReference type="AlphaFoldDB" id="A0A0S2W8L1"/>
<protein>
    <submittedName>
        <fullName evidence="5">Transketolase, C-terminal section</fullName>
        <ecNumber evidence="5">2.2.1.1</ecNumber>
    </submittedName>
</protein>
<evidence type="ECO:0000256" key="1">
    <source>
        <dbReference type="ARBA" id="ARBA00001964"/>
    </source>
</evidence>
<dbReference type="InterPro" id="IPR009014">
    <property type="entry name" value="Transketo_C/PFOR_II"/>
</dbReference>
<comment type="cofactor">
    <cofactor evidence="1">
        <name>thiamine diphosphate</name>
        <dbReference type="ChEBI" id="CHEBI:58937"/>
    </cofactor>
</comment>
<dbReference type="Proteomes" id="UP000064844">
    <property type="component" value="Chromosome"/>
</dbReference>